<dbReference type="Proteomes" id="UP000287519">
    <property type="component" value="Unassembled WGS sequence"/>
</dbReference>
<dbReference type="SUPFAM" id="SSF48179">
    <property type="entry name" value="6-phosphogluconate dehydrogenase C-terminal domain-like"/>
    <property type="match status" value="1"/>
</dbReference>
<accession>A0A402C6I2</accession>
<dbReference type="InterPro" id="IPR013118">
    <property type="entry name" value="Mannitol_DH_C"/>
</dbReference>
<dbReference type="InterPro" id="IPR013131">
    <property type="entry name" value="Mannitol_DH_N"/>
</dbReference>
<evidence type="ECO:0000313" key="10">
    <source>
        <dbReference type="Proteomes" id="UP000287519"/>
    </source>
</evidence>
<keyword evidence="5" id="KW-0520">NAD</keyword>
<dbReference type="PANTHER" id="PTHR43362">
    <property type="entry name" value="MANNITOL DEHYDROGENASE DSF1-RELATED"/>
    <property type="match status" value="1"/>
</dbReference>
<protein>
    <recommendedName>
        <fullName evidence="3">Mannitol-1-phosphate 5-dehydrogenase</fullName>
        <ecNumber evidence="2">1.1.1.17</ecNumber>
    </recommendedName>
</protein>
<keyword evidence="10" id="KW-1185">Reference proteome</keyword>
<comment type="caution">
    <text evidence="9">The sequence shown here is derived from an EMBL/GenBank/DDBJ whole genome shotgun (WGS) entry which is preliminary data.</text>
</comment>
<evidence type="ECO:0000256" key="1">
    <source>
        <dbReference type="ARBA" id="ARBA00006541"/>
    </source>
</evidence>
<evidence type="ECO:0000256" key="6">
    <source>
        <dbReference type="ARBA" id="ARBA00048615"/>
    </source>
</evidence>
<dbReference type="InterPro" id="IPR013328">
    <property type="entry name" value="6PGD_dom2"/>
</dbReference>
<dbReference type="EC" id="1.1.1.17" evidence="2"/>
<dbReference type="AlphaFoldDB" id="A0A402C6I2"/>
<gene>
    <name evidence="9" type="ORF">Rhow_002735</name>
</gene>
<dbReference type="SUPFAM" id="SSF51735">
    <property type="entry name" value="NAD(P)-binding Rossmann-fold domains"/>
    <property type="match status" value="1"/>
</dbReference>
<dbReference type="PANTHER" id="PTHR43362:SF1">
    <property type="entry name" value="MANNITOL DEHYDROGENASE 2-RELATED"/>
    <property type="match status" value="1"/>
</dbReference>
<sequence length="513" mass="54919">MTGMTEHPLSRRNVPAAALIHRRVPEGTGIVHLGLGNFHRAHQAVYTALAMEREPGPWGILGVASRSSAVADAMTAQDLLYSVVEISPGGSRVSVPGSHTGTLVAEQDPESVVHAIADPATKIVTITVTEHGYTVSPETGSLDLDSDVVRRDLAEASTPRTTIGQIARALALRACTHGTPITILSCDNLLANGRQTERLVREFAGTFRAPLRDEVLTWMDASVVFPNSMVDRIVPSSSDRYNETALTHLGVRDTIAVPAEPFTMWVMEEKFAAGRPAWEHGGALFTDDVEPYELMKVRLLNGTHSLIAYLGALDGCATIPESVARPFVEDAARRILCDEYLPTVTVPEAVDTDDYVRQLFSRWSNTALGHRTSQVGSDGSVKLAQRIPIPALEHLGRGDVPQFLALTVAAYLACIAPLPGFDPGPHARSMTDPARLRLAGMADNAASTTEFVRSVFVDGGLFPSVLASHTEFVSRIADFVDIIVRHGPAVAAGEASAPVPDLGAITLQSRATI</sequence>
<keyword evidence="4" id="KW-0560">Oxidoreductase</keyword>
<evidence type="ECO:0000259" key="7">
    <source>
        <dbReference type="Pfam" id="PF01232"/>
    </source>
</evidence>
<name>A0A402C6I2_RHOWR</name>
<dbReference type="PROSITE" id="PS00974">
    <property type="entry name" value="MANNITOL_DHGENASE"/>
    <property type="match status" value="1"/>
</dbReference>
<dbReference type="Gene3D" id="1.10.1040.10">
    <property type="entry name" value="N-(1-d-carboxylethyl)-l-norvaline Dehydrogenase, domain 2"/>
    <property type="match status" value="1"/>
</dbReference>
<reference evidence="9 10" key="1">
    <citation type="submission" date="2018-11" db="EMBL/GenBank/DDBJ databases">
        <title>Microbial catabolism of amino acid.</title>
        <authorList>
            <person name="Hibi M."/>
            <person name="Ogawa J."/>
        </authorList>
    </citation>
    <scope>NUCLEOTIDE SEQUENCE [LARGE SCALE GENOMIC DNA]</scope>
    <source>
        <strain evidence="9 10">C31-06</strain>
    </source>
</reference>
<dbReference type="Pfam" id="PF08125">
    <property type="entry name" value="Mannitol_dh_C"/>
    <property type="match status" value="1"/>
</dbReference>
<evidence type="ECO:0000259" key="8">
    <source>
        <dbReference type="Pfam" id="PF08125"/>
    </source>
</evidence>
<comment type="similarity">
    <text evidence="1">Belongs to the mannitol dehydrogenase family.</text>
</comment>
<dbReference type="GO" id="GO:0008926">
    <property type="term" value="F:mannitol-1-phosphate 5-dehydrogenase activity"/>
    <property type="evidence" value="ECO:0007669"/>
    <property type="project" value="UniProtKB-EC"/>
</dbReference>
<dbReference type="Gene3D" id="3.40.50.720">
    <property type="entry name" value="NAD(P)-binding Rossmann-like Domain"/>
    <property type="match status" value="1"/>
</dbReference>
<organism evidence="9 10">
    <name type="scientific">Rhodococcus wratislaviensis</name>
    <name type="common">Tsukamurella wratislaviensis</name>
    <dbReference type="NCBI Taxonomy" id="44752"/>
    <lineage>
        <taxon>Bacteria</taxon>
        <taxon>Bacillati</taxon>
        <taxon>Actinomycetota</taxon>
        <taxon>Actinomycetes</taxon>
        <taxon>Mycobacteriales</taxon>
        <taxon>Nocardiaceae</taxon>
        <taxon>Rhodococcus</taxon>
    </lineage>
</organism>
<dbReference type="InterPro" id="IPR000669">
    <property type="entry name" value="Mannitol_DH"/>
</dbReference>
<evidence type="ECO:0000256" key="3">
    <source>
        <dbReference type="ARBA" id="ARBA00016219"/>
    </source>
</evidence>
<dbReference type="InterPro" id="IPR050988">
    <property type="entry name" value="Mannitol_DH/Oxidoreductase"/>
</dbReference>
<dbReference type="InterPro" id="IPR008927">
    <property type="entry name" value="6-PGluconate_DH-like_C_sf"/>
</dbReference>
<dbReference type="Pfam" id="PF01232">
    <property type="entry name" value="Mannitol_dh"/>
    <property type="match status" value="1"/>
</dbReference>
<dbReference type="EMBL" id="BHYM01000024">
    <property type="protein sequence ID" value="GCE39211.1"/>
    <property type="molecule type" value="Genomic_DNA"/>
</dbReference>
<evidence type="ECO:0000256" key="4">
    <source>
        <dbReference type="ARBA" id="ARBA00023002"/>
    </source>
</evidence>
<proteinExistence type="inferred from homology"/>
<dbReference type="InterPro" id="IPR036291">
    <property type="entry name" value="NAD(P)-bd_dom_sf"/>
</dbReference>
<feature type="domain" description="Mannitol dehydrogenase N-terminal" evidence="7">
    <location>
        <begin position="29"/>
        <end position="279"/>
    </location>
</feature>
<dbReference type="GO" id="GO:0019594">
    <property type="term" value="P:mannitol metabolic process"/>
    <property type="evidence" value="ECO:0007669"/>
    <property type="project" value="InterPro"/>
</dbReference>
<feature type="domain" description="Mannitol dehydrogenase C-terminal" evidence="8">
    <location>
        <begin position="288"/>
        <end position="413"/>
    </location>
</feature>
<comment type="catalytic activity">
    <reaction evidence="6">
        <text>D-mannitol 1-phosphate + NAD(+) = beta-D-fructose 6-phosphate + NADH + H(+)</text>
        <dbReference type="Rhea" id="RHEA:19661"/>
        <dbReference type="ChEBI" id="CHEBI:15378"/>
        <dbReference type="ChEBI" id="CHEBI:57540"/>
        <dbReference type="ChEBI" id="CHEBI:57634"/>
        <dbReference type="ChEBI" id="CHEBI:57945"/>
        <dbReference type="ChEBI" id="CHEBI:61381"/>
        <dbReference type="EC" id="1.1.1.17"/>
    </reaction>
</comment>
<evidence type="ECO:0000313" key="9">
    <source>
        <dbReference type="EMBL" id="GCE39211.1"/>
    </source>
</evidence>
<dbReference type="InterPro" id="IPR023027">
    <property type="entry name" value="Mannitol_DH_CS"/>
</dbReference>
<dbReference type="PRINTS" id="PR00084">
    <property type="entry name" value="MTLDHDRGNASE"/>
</dbReference>
<evidence type="ECO:0000256" key="5">
    <source>
        <dbReference type="ARBA" id="ARBA00023027"/>
    </source>
</evidence>
<evidence type="ECO:0000256" key="2">
    <source>
        <dbReference type="ARBA" id="ARBA00012939"/>
    </source>
</evidence>